<dbReference type="Pfam" id="PF13715">
    <property type="entry name" value="CarbopepD_reg_2"/>
    <property type="match status" value="1"/>
</dbReference>
<keyword evidence="2 10" id="KW-0813">Transport</keyword>
<evidence type="ECO:0000256" key="3">
    <source>
        <dbReference type="ARBA" id="ARBA00022452"/>
    </source>
</evidence>
<evidence type="ECO:0000256" key="5">
    <source>
        <dbReference type="ARBA" id="ARBA00022729"/>
    </source>
</evidence>
<evidence type="ECO:0000256" key="6">
    <source>
        <dbReference type="ARBA" id="ARBA00023077"/>
    </source>
</evidence>
<dbReference type="InterPro" id="IPR039426">
    <property type="entry name" value="TonB-dep_rcpt-like"/>
</dbReference>
<reference evidence="15 16" key="1">
    <citation type="submission" date="2019-03" db="EMBL/GenBank/DDBJ databases">
        <title>Freshwater and sediment microbial communities from various areas in North America, analyzing microbe dynamics in response to fracking.</title>
        <authorList>
            <person name="Lamendella R."/>
        </authorList>
    </citation>
    <scope>NUCLEOTIDE SEQUENCE [LARGE SCALE GENOMIC DNA]</scope>
    <source>
        <strain evidence="15 16">114D</strain>
    </source>
</reference>
<accession>A0A4R6H7Q4</accession>
<feature type="domain" description="TonB-dependent receptor plug" evidence="14">
    <location>
        <begin position="114"/>
        <end position="216"/>
    </location>
</feature>
<dbReference type="InterPro" id="IPR012910">
    <property type="entry name" value="Plug_dom"/>
</dbReference>
<evidence type="ECO:0000256" key="11">
    <source>
        <dbReference type="RuleBase" id="RU003357"/>
    </source>
</evidence>
<dbReference type="SUPFAM" id="SSF49464">
    <property type="entry name" value="Carboxypeptidase regulatory domain-like"/>
    <property type="match status" value="1"/>
</dbReference>
<dbReference type="SUPFAM" id="SSF56935">
    <property type="entry name" value="Porins"/>
    <property type="match status" value="1"/>
</dbReference>
<dbReference type="InterPro" id="IPR036942">
    <property type="entry name" value="Beta-barrel_TonB_sf"/>
</dbReference>
<keyword evidence="8 15" id="KW-0675">Receptor</keyword>
<feature type="signal peptide" evidence="12">
    <location>
        <begin position="1"/>
        <end position="20"/>
    </location>
</feature>
<dbReference type="RefSeq" id="WP_133464399.1">
    <property type="nucleotide sequence ID" value="NZ_SNWI01000002.1"/>
</dbReference>
<dbReference type="Pfam" id="PF00593">
    <property type="entry name" value="TonB_dep_Rec_b-barrel"/>
    <property type="match status" value="1"/>
</dbReference>
<dbReference type="PANTHER" id="PTHR30069">
    <property type="entry name" value="TONB-DEPENDENT OUTER MEMBRANE RECEPTOR"/>
    <property type="match status" value="1"/>
</dbReference>
<dbReference type="PROSITE" id="PS52016">
    <property type="entry name" value="TONB_DEPENDENT_REC_3"/>
    <property type="match status" value="1"/>
</dbReference>
<dbReference type="Gene3D" id="2.40.170.20">
    <property type="entry name" value="TonB-dependent receptor, beta-barrel domain"/>
    <property type="match status" value="1"/>
</dbReference>
<comment type="similarity">
    <text evidence="10 11">Belongs to the TonB-dependent receptor family.</text>
</comment>
<dbReference type="Pfam" id="PF07715">
    <property type="entry name" value="Plug"/>
    <property type="match status" value="1"/>
</dbReference>
<keyword evidence="6 11" id="KW-0798">TonB box</keyword>
<evidence type="ECO:0000256" key="12">
    <source>
        <dbReference type="SAM" id="SignalP"/>
    </source>
</evidence>
<evidence type="ECO:0000256" key="4">
    <source>
        <dbReference type="ARBA" id="ARBA00022692"/>
    </source>
</evidence>
<protein>
    <submittedName>
        <fullName evidence="15">Iron complex outermembrane receptor protein</fullName>
    </submittedName>
</protein>
<dbReference type="GO" id="GO:0044718">
    <property type="term" value="P:siderophore transmembrane transport"/>
    <property type="evidence" value="ECO:0007669"/>
    <property type="project" value="TreeGrafter"/>
</dbReference>
<organism evidence="15 16">
    <name type="scientific">Sunxiuqinia elliptica</name>
    <dbReference type="NCBI Taxonomy" id="655355"/>
    <lineage>
        <taxon>Bacteria</taxon>
        <taxon>Pseudomonadati</taxon>
        <taxon>Bacteroidota</taxon>
        <taxon>Bacteroidia</taxon>
        <taxon>Marinilabiliales</taxon>
        <taxon>Prolixibacteraceae</taxon>
        <taxon>Sunxiuqinia</taxon>
    </lineage>
</organism>
<dbReference type="InterPro" id="IPR000531">
    <property type="entry name" value="Beta-barrel_TonB"/>
</dbReference>
<evidence type="ECO:0000256" key="8">
    <source>
        <dbReference type="ARBA" id="ARBA00023170"/>
    </source>
</evidence>
<evidence type="ECO:0000313" key="16">
    <source>
        <dbReference type="Proteomes" id="UP000294848"/>
    </source>
</evidence>
<dbReference type="PANTHER" id="PTHR30069:SF29">
    <property type="entry name" value="HEMOGLOBIN AND HEMOGLOBIN-HAPTOGLOBIN-BINDING PROTEIN 1-RELATED"/>
    <property type="match status" value="1"/>
</dbReference>
<sequence length="794" mass="90263">MRMYLLLTMLWLSMAMPVFSQQYRLQGIVTDEQQQPLPGCHIQLPDTLIVSDDQGRFEVQSRSHENIRVQLSFIGYQPMDTVLTQANLSQIIHLSLTPFAANIATIKVEGKRKQTQSLTTEVIQETFISRTQSGSFIHSLNRLPGVNSMDIGSHTSKPVIRGLSFSRVSVSENHIKQEGQHWGADHGLEIDPFAVESAEVVKGPSAIEYGSDAIGGYIHLNNNRVPAPNQQQGNFQLLGKSVNQLYGGSLYLESRKQHSYIKLRGTLLDFGDYRIPTDTILYLSRKIPIVNRALKNTAGYERDFSVHTGVIYNQFSSSFSGSIVSQQAGFFPGAHGIPDLNRVQDDGDSRNTDYPFQKSTHTKLINNTRFQVGSTDWFLDLAYQHNDRSEWSQFHTHYPEQEAPQTNPDLELDFQLKAFQTNLKTNFQLSPTQDLSIGVQSQWKQNDIAGYNFLLPNYQSNSQGAFIRYNWKLSPTVNLFSGVRFDLSQVEIAGFFDPVLFDYLKGTGATDQEAESYATRSKQLKRSFQDFSWLVGLVIQSSSNTTTRINLGKAFRTPTPIELASNGVHHGSFRHEQGDNQLKPERGYYGDLSLEWRIPKGHYEITPYLYYFSNYIFLNPTGAWSKLPHAGQIYRYTDSRALLSGIEVSVNQQLLPRLQLSANLEYIRNTQLSEQANQRYPLPFTPPTNAFGELEYQFHKPSKYMEDLKFFINTRIALDQNRVARNELKTPGYQLFGLGLSSRISTSNQPIAITLQVMNLLNTKHFNGISFYRRLEIPEPGRNIQLHVKIPFTL</sequence>
<dbReference type="GO" id="GO:0015344">
    <property type="term" value="F:siderophore uptake transmembrane transporter activity"/>
    <property type="evidence" value="ECO:0007669"/>
    <property type="project" value="TreeGrafter"/>
</dbReference>
<name>A0A4R6H7Q4_9BACT</name>
<dbReference type="Proteomes" id="UP000294848">
    <property type="component" value="Unassembled WGS sequence"/>
</dbReference>
<comment type="caution">
    <text evidence="15">The sequence shown here is derived from an EMBL/GenBank/DDBJ whole genome shotgun (WGS) entry which is preliminary data.</text>
</comment>
<dbReference type="OrthoDB" id="9795928at2"/>
<evidence type="ECO:0000256" key="9">
    <source>
        <dbReference type="ARBA" id="ARBA00023237"/>
    </source>
</evidence>
<dbReference type="AlphaFoldDB" id="A0A4R6H7Q4"/>
<evidence type="ECO:0000259" key="14">
    <source>
        <dbReference type="Pfam" id="PF07715"/>
    </source>
</evidence>
<keyword evidence="4 10" id="KW-0812">Transmembrane</keyword>
<evidence type="ECO:0000256" key="1">
    <source>
        <dbReference type="ARBA" id="ARBA00004571"/>
    </source>
</evidence>
<evidence type="ECO:0000256" key="2">
    <source>
        <dbReference type="ARBA" id="ARBA00022448"/>
    </source>
</evidence>
<keyword evidence="5 12" id="KW-0732">Signal</keyword>
<proteinExistence type="inferred from homology"/>
<keyword evidence="3 10" id="KW-1134">Transmembrane beta strand</keyword>
<comment type="subcellular location">
    <subcellularLocation>
        <location evidence="1 10">Cell outer membrane</location>
        <topology evidence="1 10">Multi-pass membrane protein</topology>
    </subcellularLocation>
</comment>
<evidence type="ECO:0000256" key="7">
    <source>
        <dbReference type="ARBA" id="ARBA00023136"/>
    </source>
</evidence>
<keyword evidence="7 10" id="KW-0472">Membrane</keyword>
<evidence type="ECO:0000259" key="13">
    <source>
        <dbReference type="Pfam" id="PF00593"/>
    </source>
</evidence>
<dbReference type="GO" id="GO:0009279">
    <property type="term" value="C:cell outer membrane"/>
    <property type="evidence" value="ECO:0007669"/>
    <property type="project" value="UniProtKB-SubCell"/>
</dbReference>
<evidence type="ECO:0000256" key="10">
    <source>
        <dbReference type="PROSITE-ProRule" id="PRU01360"/>
    </source>
</evidence>
<feature type="chain" id="PRO_5020681353" evidence="12">
    <location>
        <begin position="21"/>
        <end position="794"/>
    </location>
</feature>
<dbReference type="Gene3D" id="2.170.130.10">
    <property type="entry name" value="TonB-dependent receptor, plug domain"/>
    <property type="match status" value="1"/>
</dbReference>
<evidence type="ECO:0000313" key="15">
    <source>
        <dbReference type="EMBL" id="TDO04054.1"/>
    </source>
</evidence>
<dbReference type="InterPro" id="IPR037066">
    <property type="entry name" value="Plug_dom_sf"/>
</dbReference>
<keyword evidence="9 10" id="KW-0998">Cell outer membrane</keyword>
<gene>
    <name evidence="15" type="ORF">DET52_102394</name>
</gene>
<dbReference type="InterPro" id="IPR008969">
    <property type="entry name" value="CarboxyPept-like_regulatory"/>
</dbReference>
<dbReference type="EMBL" id="SNWI01000002">
    <property type="protein sequence ID" value="TDO04054.1"/>
    <property type="molecule type" value="Genomic_DNA"/>
</dbReference>
<feature type="domain" description="TonB-dependent receptor-like beta-barrel" evidence="13">
    <location>
        <begin position="346"/>
        <end position="760"/>
    </location>
</feature>